<evidence type="ECO:0000256" key="6">
    <source>
        <dbReference type="RuleBase" id="RU369037"/>
    </source>
</evidence>
<evidence type="ECO:0000313" key="9">
    <source>
        <dbReference type="Proteomes" id="UP000510927"/>
    </source>
</evidence>
<keyword evidence="2 6" id="KW-1003">Cell membrane</keyword>
<dbReference type="GO" id="GO:0006825">
    <property type="term" value="P:copper ion transport"/>
    <property type="evidence" value="ECO:0007669"/>
    <property type="project" value="InterPro"/>
</dbReference>
<evidence type="ECO:0000259" key="7">
    <source>
        <dbReference type="Pfam" id="PF05425"/>
    </source>
</evidence>
<sequence>MLMFTWIALRFIHFAALMLIFGYALYGAWLAPVSIRRLMMRRFLRPQQYAAAFSFVSALTMLVIQSGLMGNGWQDVVSPSVWTAVLQTRFGHVWLWQIVFAFITLIVALMSPRSLPRLLLALTLAQFILLAAVGHATLHDGFTGALHRLNHAVHLICVAGWFGGLLPVIYCMRLAKGRWRQQAIVTMMQFSRYGHLAVTGVLLTGIANALFINGLSLSLQTRWGQLLLLKCALVIVMVAIALVNRYVLVPRMGQASSRADLWFVWMSKLEWQIGAVVLVIISLLATLEPF</sequence>
<name>A0A7W3I049_ESCFE</name>
<evidence type="ECO:0000256" key="1">
    <source>
        <dbReference type="ARBA" id="ARBA00004651"/>
    </source>
</evidence>
<dbReference type="PANTHER" id="PTHR34820:SF4">
    <property type="entry name" value="INNER MEMBRANE PROTEIN YEBZ"/>
    <property type="match status" value="1"/>
</dbReference>
<keyword evidence="5 6" id="KW-0472">Membrane</keyword>
<dbReference type="AlphaFoldDB" id="A0A7W3I049"/>
<dbReference type="InterPro" id="IPR032694">
    <property type="entry name" value="CopC/D"/>
</dbReference>
<keyword evidence="4 6" id="KW-1133">Transmembrane helix</keyword>
<dbReference type="InterPro" id="IPR008457">
    <property type="entry name" value="Cu-R_CopD_dom"/>
</dbReference>
<dbReference type="Pfam" id="PF05425">
    <property type="entry name" value="CopD"/>
    <property type="match status" value="1"/>
</dbReference>
<feature type="transmembrane region" description="Helical" evidence="6">
    <location>
        <begin position="151"/>
        <end position="172"/>
    </location>
</feature>
<evidence type="ECO:0000256" key="5">
    <source>
        <dbReference type="ARBA" id="ARBA00023136"/>
    </source>
</evidence>
<dbReference type="RefSeq" id="WP_181203379.1">
    <property type="nucleotide sequence ID" value="NZ_CP055675.1"/>
</dbReference>
<evidence type="ECO:0000256" key="3">
    <source>
        <dbReference type="ARBA" id="ARBA00022692"/>
    </source>
</evidence>
<evidence type="ECO:0000256" key="4">
    <source>
        <dbReference type="ARBA" id="ARBA00022989"/>
    </source>
</evidence>
<dbReference type="PANTHER" id="PTHR34820">
    <property type="entry name" value="INNER MEMBRANE PROTEIN YEBZ"/>
    <property type="match status" value="1"/>
</dbReference>
<comment type="similarity">
    <text evidence="6">Belongs to the CopD family.</text>
</comment>
<comment type="subcellular location">
    <subcellularLocation>
        <location evidence="6">Cell inner membrane</location>
        <topology evidence="6">Multi-pass membrane protein</topology>
    </subcellularLocation>
    <subcellularLocation>
        <location evidence="1">Cell membrane</location>
        <topology evidence="1">Multi-pass membrane protein</topology>
    </subcellularLocation>
</comment>
<keyword evidence="6" id="KW-0186">Copper</keyword>
<feature type="transmembrane region" description="Helical" evidence="6">
    <location>
        <begin position="93"/>
        <end position="111"/>
    </location>
</feature>
<feature type="transmembrane region" description="Helical" evidence="6">
    <location>
        <begin position="269"/>
        <end position="287"/>
    </location>
</feature>
<dbReference type="EMBL" id="CP055675">
    <property type="protein sequence ID" value="QLN00030.1"/>
    <property type="molecule type" value="Genomic_DNA"/>
</dbReference>
<keyword evidence="3 6" id="KW-0812">Transmembrane</keyword>
<feature type="transmembrane region" description="Helical" evidence="6">
    <location>
        <begin position="227"/>
        <end position="248"/>
    </location>
</feature>
<feature type="transmembrane region" description="Helical" evidence="6">
    <location>
        <begin position="193"/>
        <end position="215"/>
    </location>
</feature>
<keyword evidence="6" id="KW-0997">Cell inner membrane</keyword>
<comment type="function">
    <text evidence="6">Involved in copper resistance.</text>
</comment>
<evidence type="ECO:0000256" key="2">
    <source>
        <dbReference type="ARBA" id="ARBA00022475"/>
    </source>
</evidence>
<proteinExistence type="inferred from homology"/>
<feature type="transmembrane region" description="Helical" evidence="6">
    <location>
        <begin position="6"/>
        <end position="29"/>
    </location>
</feature>
<feature type="transmembrane region" description="Helical" evidence="6">
    <location>
        <begin position="118"/>
        <end position="139"/>
    </location>
</feature>
<feature type="transmembrane region" description="Helical" evidence="6">
    <location>
        <begin position="49"/>
        <end position="73"/>
    </location>
</feature>
<protein>
    <recommendedName>
        <fullName evidence="6">Copper resistance protein D</fullName>
    </recommendedName>
</protein>
<reference evidence="8 9" key="1">
    <citation type="submission" date="2020-06" db="EMBL/GenBank/DDBJ databases">
        <title>REHAB project genomes.</title>
        <authorList>
            <person name="Shaw L.P."/>
        </authorList>
    </citation>
    <scope>NUCLEOTIDE SEQUENCE [LARGE SCALE GENOMIC DNA]</scope>
    <source>
        <strain evidence="8 9">RHB28-C13</strain>
    </source>
</reference>
<dbReference type="NCBIfam" id="NF033808">
    <property type="entry name" value="copper_CopD"/>
    <property type="match status" value="1"/>
</dbReference>
<organism evidence="8 9">
    <name type="scientific">Escherichia fergusonii</name>
    <dbReference type="NCBI Taxonomy" id="564"/>
    <lineage>
        <taxon>Bacteria</taxon>
        <taxon>Pseudomonadati</taxon>
        <taxon>Pseudomonadota</taxon>
        <taxon>Gammaproteobacteria</taxon>
        <taxon>Enterobacterales</taxon>
        <taxon>Enterobacteriaceae</taxon>
        <taxon>Escherichia</taxon>
    </lineage>
</organism>
<dbReference type="GO" id="GO:0046688">
    <property type="term" value="P:response to copper ion"/>
    <property type="evidence" value="ECO:0007669"/>
    <property type="project" value="UniProtKB-UniRule"/>
</dbReference>
<feature type="domain" description="Copper resistance protein D" evidence="7">
    <location>
        <begin position="186"/>
        <end position="284"/>
    </location>
</feature>
<gene>
    <name evidence="8" type="primary">copD</name>
    <name evidence="8" type="ORF">HVY52_09490</name>
</gene>
<dbReference type="Proteomes" id="UP000510927">
    <property type="component" value="Chromosome"/>
</dbReference>
<evidence type="ECO:0000313" key="8">
    <source>
        <dbReference type="EMBL" id="QLN00030.1"/>
    </source>
</evidence>
<dbReference type="InterPro" id="IPR047689">
    <property type="entry name" value="CopD"/>
</dbReference>
<accession>A0A7W3I049</accession>
<dbReference type="GO" id="GO:0005886">
    <property type="term" value="C:plasma membrane"/>
    <property type="evidence" value="ECO:0007669"/>
    <property type="project" value="UniProtKB-SubCell"/>
</dbReference>